<dbReference type="AlphaFoldDB" id="S8CW67"/>
<accession>S8CW67</accession>
<dbReference type="InterPro" id="IPR016439">
    <property type="entry name" value="Lag1/Lac1-like"/>
</dbReference>
<gene>
    <name evidence="8" type="ORF">M569_03098</name>
</gene>
<name>S8CW67_9LAMI</name>
<feature type="transmembrane region" description="Helical" evidence="6">
    <location>
        <begin position="145"/>
        <end position="169"/>
    </location>
</feature>
<keyword evidence="9" id="KW-1185">Reference proteome</keyword>
<comment type="subcellular location">
    <subcellularLocation>
        <location evidence="1">Endoplasmic reticulum membrane</location>
        <topology evidence="1">Multi-pass membrane protein</topology>
    </subcellularLocation>
</comment>
<dbReference type="Pfam" id="PF03798">
    <property type="entry name" value="TRAM_LAG1_CLN8"/>
    <property type="match status" value="1"/>
</dbReference>
<evidence type="ECO:0000256" key="2">
    <source>
        <dbReference type="ARBA" id="ARBA00022692"/>
    </source>
</evidence>
<dbReference type="GO" id="GO:0005789">
    <property type="term" value="C:endoplasmic reticulum membrane"/>
    <property type="evidence" value="ECO:0007669"/>
    <property type="project" value="UniProtKB-SubCell"/>
</dbReference>
<dbReference type="SMART" id="SM00724">
    <property type="entry name" value="TLC"/>
    <property type="match status" value="1"/>
</dbReference>
<evidence type="ECO:0000256" key="1">
    <source>
        <dbReference type="ARBA" id="ARBA00004477"/>
    </source>
</evidence>
<feature type="domain" description="TLC" evidence="7">
    <location>
        <begin position="47"/>
        <end position="265"/>
    </location>
</feature>
<dbReference type="OrthoDB" id="537032at2759"/>
<dbReference type="PROSITE" id="PS50922">
    <property type="entry name" value="TLC"/>
    <property type="match status" value="1"/>
</dbReference>
<keyword evidence="4 5" id="KW-0472">Membrane</keyword>
<evidence type="ECO:0000256" key="6">
    <source>
        <dbReference type="SAM" id="Phobius"/>
    </source>
</evidence>
<feature type="transmembrane region" description="Helical" evidence="6">
    <location>
        <begin position="234"/>
        <end position="261"/>
    </location>
</feature>
<dbReference type="PANTHER" id="PTHR12560:SF0">
    <property type="entry name" value="LD18904P"/>
    <property type="match status" value="1"/>
</dbReference>
<keyword evidence="2 5" id="KW-0812">Transmembrane</keyword>
<organism evidence="8 9">
    <name type="scientific">Genlisea aurea</name>
    <dbReference type="NCBI Taxonomy" id="192259"/>
    <lineage>
        <taxon>Eukaryota</taxon>
        <taxon>Viridiplantae</taxon>
        <taxon>Streptophyta</taxon>
        <taxon>Embryophyta</taxon>
        <taxon>Tracheophyta</taxon>
        <taxon>Spermatophyta</taxon>
        <taxon>Magnoliopsida</taxon>
        <taxon>eudicotyledons</taxon>
        <taxon>Gunneridae</taxon>
        <taxon>Pentapetalae</taxon>
        <taxon>asterids</taxon>
        <taxon>lamiids</taxon>
        <taxon>Lamiales</taxon>
        <taxon>Lentibulariaceae</taxon>
        <taxon>Genlisea</taxon>
    </lineage>
</organism>
<evidence type="ECO:0000313" key="8">
    <source>
        <dbReference type="EMBL" id="EPS71659.1"/>
    </source>
</evidence>
<keyword evidence="3 6" id="KW-1133">Transmembrane helix</keyword>
<dbReference type="GO" id="GO:0050291">
    <property type="term" value="F:sphingosine N-acyltransferase activity"/>
    <property type="evidence" value="ECO:0007669"/>
    <property type="project" value="InterPro"/>
</dbReference>
<evidence type="ECO:0000256" key="4">
    <source>
        <dbReference type="ARBA" id="ARBA00023136"/>
    </source>
</evidence>
<feature type="transmembrane region" description="Helical" evidence="6">
    <location>
        <begin position="190"/>
        <end position="214"/>
    </location>
</feature>
<evidence type="ECO:0000313" key="9">
    <source>
        <dbReference type="Proteomes" id="UP000015453"/>
    </source>
</evidence>
<evidence type="ECO:0000256" key="5">
    <source>
        <dbReference type="PROSITE-ProRule" id="PRU00205"/>
    </source>
</evidence>
<dbReference type="EMBL" id="AUSU01001155">
    <property type="protein sequence ID" value="EPS71659.1"/>
    <property type="molecule type" value="Genomic_DNA"/>
</dbReference>
<feature type="transmembrane region" description="Helical" evidence="6">
    <location>
        <begin position="12"/>
        <end position="33"/>
    </location>
</feature>
<protein>
    <recommendedName>
        <fullName evidence="7">TLC domain-containing protein</fullName>
    </recommendedName>
</protein>
<comment type="caution">
    <text evidence="8">The sequence shown here is derived from an EMBL/GenBank/DDBJ whole genome shotgun (WGS) entry which is preliminary data.</text>
</comment>
<feature type="non-terminal residue" evidence="8">
    <location>
        <position position="276"/>
    </location>
</feature>
<dbReference type="PANTHER" id="PTHR12560">
    <property type="entry name" value="LONGEVITY ASSURANCE FACTOR 1 LAG1"/>
    <property type="match status" value="1"/>
</dbReference>
<feature type="transmembrane region" description="Helical" evidence="6">
    <location>
        <begin position="111"/>
        <end position="130"/>
    </location>
</feature>
<evidence type="ECO:0000256" key="3">
    <source>
        <dbReference type="ARBA" id="ARBA00022989"/>
    </source>
</evidence>
<evidence type="ECO:0000259" key="7">
    <source>
        <dbReference type="PROSITE" id="PS50922"/>
    </source>
</evidence>
<dbReference type="GO" id="GO:0046513">
    <property type="term" value="P:ceramide biosynthetic process"/>
    <property type="evidence" value="ECO:0007669"/>
    <property type="project" value="InterPro"/>
</dbReference>
<dbReference type="InterPro" id="IPR006634">
    <property type="entry name" value="TLC-dom"/>
</dbReference>
<sequence>MDSFWTSNGLPSGSHFIVAFYFASAFFAARFLLDRLVFRRLAIWLVGGKIKFTKEINAKIEKCTESMWKLLYYGIIEYFVLATNYEETWFFDVKSYFTGWPNQELKVSLKLIYMCQCGFYIYSIAALSLWETRRKDFPVMMSHHVITVVLISSSYMTSFFRIGSVILALHDASDVFMEAAKVFKYSGNEIGASLFFGLFALSWFILRLIIYPFWVIRSSSYYLCEVLKSSDWPLYYLFNTMLLALLTFHMYWWILICSMIVRQLRNRGQVGEDIRS</sequence>
<dbReference type="PIRSF" id="PIRSF005225">
    <property type="entry name" value="LAG1_LAC1"/>
    <property type="match status" value="1"/>
</dbReference>
<proteinExistence type="predicted"/>
<dbReference type="Proteomes" id="UP000015453">
    <property type="component" value="Unassembled WGS sequence"/>
</dbReference>
<reference evidence="8 9" key="1">
    <citation type="journal article" date="2013" name="BMC Genomics">
        <title>The miniature genome of a carnivorous plant Genlisea aurea contains a low number of genes and short non-coding sequences.</title>
        <authorList>
            <person name="Leushkin E.V."/>
            <person name="Sutormin R.A."/>
            <person name="Nabieva E.R."/>
            <person name="Penin A.A."/>
            <person name="Kondrashov A.S."/>
            <person name="Logacheva M.D."/>
        </authorList>
    </citation>
    <scope>NUCLEOTIDE SEQUENCE [LARGE SCALE GENOMIC DNA]</scope>
</reference>